<dbReference type="EMBL" id="JBHSGO010000212">
    <property type="protein sequence ID" value="MFC4666657.1"/>
    <property type="molecule type" value="Genomic_DNA"/>
</dbReference>
<reference evidence="4" key="1">
    <citation type="journal article" date="2019" name="Int. J. Syst. Evol. Microbiol.">
        <title>The Global Catalogue of Microorganisms (GCM) 10K type strain sequencing project: providing services to taxonomists for standard genome sequencing and annotation.</title>
        <authorList>
            <consortium name="The Broad Institute Genomics Platform"/>
            <consortium name="The Broad Institute Genome Sequencing Center for Infectious Disease"/>
            <person name="Wu L."/>
            <person name="Ma J."/>
        </authorList>
    </citation>
    <scope>NUCLEOTIDE SEQUENCE [LARGE SCALE GENOMIC DNA]</scope>
    <source>
        <strain evidence="4">CGMCC 4.7357</strain>
    </source>
</reference>
<dbReference type="InterPro" id="IPR029140">
    <property type="entry name" value="Mfa1_C"/>
</dbReference>
<keyword evidence="1" id="KW-0812">Transmembrane</keyword>
<evidence type="ECO:0000313" key="4">
    <source>
        <dbReference type="Proteomes" id="UP001596020"/>
    </source>
</evidence>
<feature type="transmembrane region" description="Helical" evidence="1">
    <location>
        <begin position="6"/>
        <end position="23"/>
    </location>
</feature>
<keyword evidence="1" id="KW-1133">Transmembrane helix</keyword>
<protein>
    <submittedName>
        <fullName evidence="3">Fimbria major subunit</fullName>
    </submittedName>
</protein>
<keyword evidence="1" id="KW-0472">Membrane</keyword>
<feature type="domain" description="Minor fimbrium subunit Mfa1 C-terminal" evidence="2">
    <location>
        <begin position="425"/>
        <end position="507"/>
    </location>
</feature>
<dbReference type="Gene3D" id="2.60.40.3690">
    <property type="match status" value="1"/>
</dbReference>
<evidence type="ECO:0000256" key="1">
    <source>
        <dbReference type="SAM" id="Phobius"/>
    </source>
</evidence>
<proteinExistence type="predicted"/>
<dbReference type="Proteomes" id="UP001596020">
    <property type="component" value="Unassembled WGS sequence"/>
</dbReference>
<gene>
    <name evidence="3" type="ORF">ACFO3G_08630</name>
</gene>
<keyword evidence="4" id="KW-1185">Reference proteome</keyword>
<dbReference type="Pfam" id="PF15495">
    <property type="entry name" value="Fimbrillin_C"/>
    <property type="match status" value="1"/>
</dbReference>
<dbReference type="PROSITE" id="PS51257">
    <property type="entry name" value="PROKAR_LIPOPROTEIN"/>
    <property type="match status" value="1"/>
</dbReference>
<accession>A0ABV9K8W7</accession>
<evidence type="ECO:0000313" key="3">
    <source>
        <dbReference type="EMBL" id="MFC4666657.1"/>
    </source>
</evidence>
<name>A0ABV9K8W7_9PORP</name>
<dbReference type="RefSeq" id="WP_380079942.1">
    <property type="nucleotide sequence ID" value="NZ_JBHSGO010000212.1"/>
</dbReference>
<sequence>MNQIRLYAYGILSLILSVFFVACRSERFDDEVNFIEKEEKKGYVTLSVLGLKNSLRNTDRLNTQFNEMKYIDFLFYDAEDKMLIAREHFDLEDVDQDGFQRTVPIYKQDMYVVAVVNAPINMLGKMAKGASLEELQAPIKANRIRPELSGYFDFTNKYGFVPMCNAQGPVLLKSEDLADDYKVAEEKPLNIEVELLTAVVFADFSELKLTESFFEPVKMPQIYNCEVNVNASHYYLMRPLAKLAGNEIDEVCGDGSEPKDRYASYPFESEKEAPYTGLSTIFFKRQNYVLKEQEDSSCEILAFETVPNTEAPQKNNTPGVVIGLVMYPTKYKSCLDNIEDLKYSDYGYAIYSTADGEKFICQQELLDSIEKVKKKEKLQDRSLEEIINRLLETKSIKTGNNKILSKYGDSESYKEQGFDLFGLRYYCYGINYYTYYPSHFTKEQRKGSIYGRFGLVRNNIYILNIKRISKIGDPCPEWVMDNDEELKAKDSYNSICIEQLPNNIHESDVYF</sequence>
<dbReference type="Gene3D" id="2.60.40.2580">
    <property type="match status" value="1"/>
</dbReference>
<comment type="caution">
    <text evidence="3">The sequence shown here is derived from an EMBL/GenBank/DDBJ whole genome shotgun (WGS) entry which is preliminary data.</text>
</comment>
<dbReference type="Gene3D" id="1.10.20.150">
    <property type="match status" value="1"/>
</dbReference>
<organism evidence="3 4">
    <name type="scientific">Falsiporphyromonas endometrii</name>
    <dbReference type="NCBI Taxonomy" id="1387297"/>
    <lineage>
        <taxon>Bacteria</taxon>
        <taxon>Pseudomonadati</taxon>
        <taxon>Bacteroidota</taxon>
        <taxon>Bacteroidia</taxon>
        <taxon>Bacteroidales</taxon>
        <taxon>Porphyromonadaceae</taxon>
        <taxon>Falsiporphyromonas</taxon>
    </lineage>
</organism>
<evidence type="ECO:0000259" key="2">
    <source>
        <dbReference type="Pfam" id="PF15495"/>
    </source>
</evidence>